<comment type="caution">
    <text evidence="4">The sequence shown here is derived from an EMBL/GenBank/DDBJ whole genome shotgun (WGS) entry which is preliminary data.</text>
</comment>
<evidence type="ECO:0000313" key="5">
    <source>
        <dbReference type="Proteomes" id="UP000516957"/>
    </source>
</evidence>
<dbReference type="InterPro" id="IPR014748">
    <property type="entry name" value="Enoyl-CoA_hydra_C"/>
</dbReference>
<evidence type="ECO:0000256" key="2">
    <source>
        <dbReference type="ARBA" id="ARBA00023098"/>
    </source>
</evidence>
<accession>A0A7Y9JR23</accession>
<name>A0A7Y9JR23_9ACTN</name>
<dbReference type="PANTHER" id="PTHR11941:SF169">
    <property type="entry name" value="(7AS)-7A-METHYL-1,5-DIOXO-2,3,5,6,7,7A-HEXAHYDRO-1H-INDENE-CARBOXYL-COA HYDROLASE"/>
    <property type="match status" value="1"/>
</dbReference>
<dbReference type="EC" id="4.2.1.17" evidence="4"/>
<dbReference type="InterPro" id="IPR029045">
    <property type="entry name" value="ClpP/crotonase-like_dom_sf"/>
</dbReference>
<keyword evidence="2" id="KW-0443">Lipid metabolism</keyword>
<dbReference type="Gene3D" id="3.90.226.10">
    <property type="entry name" value="2-enoyl-CoA Hydratase, Chain A, domain 1"/>
    <property type="match status" value="1"/>
</dbReference>
<dbReference type="AlphaFoldDB" id="A0A7Y9JR23"/>
<dbReference type="SUPFAM" id="SSF52096">
    <property type="entry name" value="ClpP/crotonase"/>
    <property type="match status" value="1"/>
</dbReference>
<dbReference type="PANTHER" id="PTHR11941">
    <property type="entry name" value="ENOYL-COA HYDRATASE-RELATED"/>
    <property type="match status" value="1"/>
</dbReference>
<keyword evidence="5" id="KW-1185">Reference proteome</keyword>
<dbReference type="Proteomes" id="UP000516957">
    <property type="component" value="Unassembled WGS sequence"/>
</dbReference>
<protein>
    <submittedName>
        <fullName evidence="4">Enoyl-CoA hydratase</fullName>
        <ecNumber evidence="4">4.2.1.17</ecNumber>
    </submittedName>
</protein>
<sequence length="263" mass="28439">MTETYETLTVDARGAVTVVTLDRPPVNAVNRTMQLELAAAFESFADDRTVHAVVLTGSGRKAFCAGIDLTEVSSGSEDQRPVPLTLDAGHEWRRAQHAVHHCAVPVVAAVEGYVIGAGFGLAGVCDLIVAAEDARFALTEINVGLLGGASKAIRMLGPYRARRMLFGGELESAHELHRLGAVEEVVASGTAAERAVEIAQVFASKSPLALRLAKESILRIEGGQMEAQYRTEQDYTARMRALHDSTEAMRAFAEKREPHWTWS</sequence>
<comment type="similarity">
    <text evidence="1">Belongs to the enoyl-CoA hydratase/isomerase family.</text>
</comment>
<evidence type="ECO:0000256" key="3">
    <source>
        <dbReference type="ARBA" id="ARBA00023239"/>
    </source>
</evidence>
<evidence type="ECO:0000256" key="1">
    <source>
        <dbReference type="ARBA" id="ARBA00005254"/>
    </source>
</evidence>
<dbReference type="GO" id="GO:0006635">
    <property type="term" value="P:fatty acid beta-oxidation"/>
    <property type="evidence" value="ECO:0007669"/>
    <property type="project" value="TreeGrafter"/>
</dbReference>
<evidence type="ECO:0000313" key="4">
    <source>
        <dbReference type="EMBL" id="NYD57173.1"/>
    </source>
</evidence>
<dbReference type="EMBL" id="JACCBE010000001">
    <property type="protein sequence ID" value="NYD57173.1"/>
    <property type="molecule type" value="Genomic_DNA"/>
</dbReference>
<dbReference type="RefSeq" id="WP_179614974.1">
    <property type="nucleotide sequence ID" value="NZ_CP059163.1"/>
</dbReference>
<gene>
    <name evidence="4" type="ORF">BKA08_001411</name>
</gene>
<reference evidence="4 5" key="1">
    <citation type="submission" date="2020-07" db="EMBL/GenBank/DDBJ databases">
        <title>Sequencing the genomes of 1000 actinobacteria strains.</title>
        <authorList>
            <person name="Klenk H.-P."/>
        </authorList>
    </citation>
    <scope>NUCLEOTIDE SEQUENCE [LARGE SCALE GENOMIC DNA]</scope>
    <source>
        <strain evidence="4 5">DSM 18965</strain>
    </source>
</reference>
<proteinExistence type="inferred from homology"/>
<dbReference type="Pfam" id="PF00378">
    <property type="entry name" value="ECH_1"/>
    <property type="match status" value="1"/>
</dbReference>
<organism evidence="4 5">
    <name type="scientific">Nocardioides marinisabuli</name>
    <dbReference type="NCBI Taxonomy" id="419476"/>
    <lineage>
        <taxon>Bacteria</taxon>
        <taxon>Bacillati</taxon>
        <taxon>Actinomycetota</taxon>
        <taxon>Actinomycetes</taxon>
        <taxon>Propionibacteriales</taxon>
        <taxon>Nocardioidaceae</taxon>
        <taxon>Nocardioides</taxon>
    </lineage>
</organism>
<keyword evidence="3 4" id="KW-0456">Lyase</keyword>
<dbReference type="CDD" id="cd06558">
    <property type="entry name" value="crotonase-like"/>
    <property type="match status" value="1"/>
</dbReference>
<dbReference type="InterPro" id="IPR001753">
    <property type="entry name" value="Enoyl-CoA_hydra/iso"/>
</dbReference>
<dbReference type="Gene3D" id="1.10.12.10">
    <property type="entry name" value="Lyase 2-enoyl-coa Hydratase, Chain A, domain 2"/>
    <property type="match status" value="1"/>
</dbReference>
<dbReference type="GO" id="GO:0004300">
    <property type="term" value="F:enoyl-CoA hydratase activity"/>
    <property type="evidence" value="ECO:0007669"/>
    <property type="project" value="UniProtKB-EC"/>
</dbReference>